<dbReference type="GO" id="GO:0007165">
    <property type="term" value="P:signal transduction"/>
    <property type="evidence" value="ECO:0007669"/>
    <property type="project" value="TreeGrafter"/>
</dbReference>
<evidence type="ECO:0000256" key="7">
    <source>
        <dbReference type="PIRSR" id="PIRSR600760-2"/>
    </source>
</evidence>
<dbReference type="PRINTS" id="PR00377">
    <property type="entry name" value="IMPHPHTASES"/>
</dbReference>
<feature type="binding site" evidence="7">
    <location>
        <position position="75"/>
    </location>
    <ligand>
        <name>Mg(2+)</name>
        <dbReference type="ChEBI" id="CHEBI:18420"/>
        <label>1</label>
        <note>catalytic</note>
    </ligand>
</feature>
<dbReference type="InterPro" id="IPR000760">
    <property type="entry name" value="Inositol_monophosphatase-like"/>
</dbReference>
<organism evidence="9 10">
    <name type="scientific">Candidatus Wirthbacteria bacterium CG2_30_54_11</name>
    <dbReference type="NCBI Taxonomy" id="1817892"/>
    <lineage>
        <taxon>Bacteria</taxon>
        <taxon>Candidatus Wirthbacteria</taxon>
    </lineage>
</organism>
<feature type="binding site" evidence="7">
    <location>
        <position position="199"/>
    </location>
    <ligand>
        <name>Mg(2+)</name>
        <dbReference type="ChEBI" id="CHEBI:18420"/>
        <label>1</label>
        <note>catalytic</note>
    </ligand>
</feature>
<evidence type="ECO:0000256" key="6">
    <source>
        <dbReference type="ARBA" id="ARBA00022842"/>
    </source>
</evidence>
<feature type="binding site" evidence="7">
    <location>
        <position position="74"/>
    </location>
    <ligand>
        <name>Mg(2+)</name>
        <dbReference type="ChEBI" id="CHEBI:18420"/>
        <label>1</label>
        <note>catalytic</note>
    </ligand>
</feature>
<keyword evidence="6 7" id="KW-0460">Magnesium</keyword>
<dbReference type="AlphaFoldDB" id="A0A1J5IXB0"/>
<dbReference type="GO" id="GO:0008934">
    <property type="term" value="F:inositol monophosphate 1-phosphatase activity"/>
    <property type="evidence" value="ECO:0007669"/>
    <property type="project" value="InterPro"/>
</dbReference>
<dbReference type="Pfam" id="PF00459">
    <property type="entry name" value="Inositol_P"/>
    <property type="match status" value="1"/>
</dbReference>
<dbReference type="EC" id="3.1.3.25" evidence="8"/>
<sequence length="248" mass="27042">MALNAGDILMSYFGNSPKTTLKKKNDVVTEADLKVEKILAGRIRKAFPEHKILSEETVKDTFGPDDMVWVIDPLDGTNNFSVGLPTFCTSIALWQGDTALIGAIYTPVYRDLYLAERGLGAYKNGHPLQVRTNEHERLTLLAELPLSTLETGQETHRSLYELLPHISHYRLLGSAATDLALVASLPGCLSYVTHCKAWDLAAGSLIASEAGARVTDLDGNAVTLRSTNFLAAHPLLHAHIFPLTKAHA</sequence>
<comment type="similarity">
    <text evidence="3 8">Belongs to the inositol monophosphatase superfamily.</text>
</comment>
<dbReference type="PANTHER" id="PTHR20854:SF4">
    <property type="entry name" value="INOSITOL-1-MONOPHOSPHATASE-RELATED"/>
    <property type="match status" value="1"/>
</dbReference>
<dbReference type="CDD" id="cd01639">
    <property type="entry name" value="IMPase"/>
    <property type="match status" value="1"/>
</dbReference>
<evidence type="ECO:0000256" key="4">
    <source>
        <dbReference type="ARBA" id="ARBA00022723"/>
    </source>
</evidence>
<dbReference type="InterPro" id="IPR020550">
    <property type="entry name" value="Inositol_monophosphatase_CS"/>
</dbReference>
<dbReference type="Gene3D" id="3.30.540.10">
    <property type="entry name" value="Fructose-1,6-Bisphosphatase, subunit A, domain 1"/>
    <property type="match status" value="1"/>
</dbReference>
<dbReference type="PANTHER" id="PTHR20854">
    <property type="entry name" value="INOSITOL MONOPHOSPHATASE"/>
    <property type="match status" value="1"/>
</dbReference>
<dbReference type="PROSITE" id="PS00629">
    <property type="entry name" value="IMP_1"/>
    <property type="match status" value="1"/>
</dbReference>
<evidence type="ECO:0000313" key="9">
    <source>
        <dbReference type="EMBL" id="OIP97799.1"/>
    </source>
</evidence>
<dbReference type="GO" id="GO:0046854">
    <property type="term" value="P:phosphatidylinositol phosphate biosynthetic process"/>
    <property type="evidence" value="ECO:0007669"/>
    <property type="project" value="InterPro"/>
</dbReference>
<evidence type="ECO:0000313" key="10">
    <source>
        <dbReference type="Proteomes" id="UP000183245"/>
    </source>
</evidence>
<dbReference type="Gene3D" id="3.40.190.80">
    <property type="match status" value="1"/>
</dbReference>
<comment type="cofactor">
    <cofactor evidence="2 7 8">
        <name>Mg(2+)</name>
        <dbReference type="ChEBI" id="CHEBI:18420"/>
    </cofactor>
</comment>
<evidence type="ECO:0000256" key="5">
    <source>
        <dbReference type="ARBA" id="ARBA00022801"/>
    </source>
</evidence>
<evidence type="ECO:0000256" key="8">
    <source>
        <dbReference type="RuleBase" id="RU364068"/>
    </source>
</evidence>
<feature type="binding site" evidence="7">
    <location>
        <position position="72"/>
    </location>
    <ligand>
        <name>Mg(2+)</name>
        <dbReference type="ChEBI" id="CHEBI:18420"/>
        <label>1</label>
        <note>catalytic</note>
    </ligand>
</feature>
<feature type="binding site" evidence="7">
    <location>
        <position position="55"/>
    </location>
    <ligand>
        <name>Mg(2+)</name>
        <dbReference type="ChEBI" id="CHEBI:18420"/>
        <label>1</label>
        <note>catalytic</note>
    </ligand>
</feature>
<dbReference type="Proteomes" id="UP000183245">
    <property type="component" value="Unassembled WGS sequence"/>
</dbReference>
<comment type="caution">
    <text evidence="9">The sequence shown here is derived from an EMBL/GenBank/DDBJ whole genome shotgun (WGS) entry which is preliminary data.</text>
</comment>
<reference evidence="9 10" key="1">
    <citation type="journal article" date="2016" name="Environ. Microbiol.">
        <title>Genomic resolution of a cold subsurface aquifer community provides metabolic insights for novel microbes adapted to high CO concentrations.</title>
        <authorList>
            <person name="Probst A.J."/>
            <person name="Castelle C.J."/>
            <person name="Singh A."/>
            <person name="Brown C.T."/>
            <person name="Anantharaman K."/>
            <person name="Sharon I."/>
            <person name="Hug L.A."/>
            <person name="Burstein D."/>
            <person name="Emerson J.B."/>
            <person name="Thomas B.C."/>
            <person name="Banfield J.F."/>
        </authorList>
    </citation>
    <scope>NUCLEOTIDE SEQUENCE [LARGE SCALE GENOMIC DNA]</scope>
    <source>
        <strain evidence="9">CG2_30_54_11</strain>
    </source>
</reference>
<dbReference type="GO" id="GO:0046872">
    <property type="term" value="F:metal ion binding"/>
    <property type="evidence" value="ECO:0007669"/>
    <property type="project" value="UniProtKB-KW"/>
</dbReference>
<keyword evidence="5 8" id="KW-0378">Hydrolase</keyword>
<dbReference type="PROSITE" id="PS00630">
    <property type="entry name" value="IMP_2"/>
    <property type="match status" value="1"/>
</dbReference>
<dbReference type="STRING" id="1817892.AUK40_02555"/>
<evidence type="ECO:0000256" key="2">
    <source>
        <dbReference type="ARBA" id="ARBA00001946"/>
    </source>
</evidence>
<name>A0A1J5IXB0_9BACT</name>
<evidence type="ECO:0000256" key="3">
    <source>
        <dbReference type="ARBA" id="ARBA00009759"/>
    </source>
</evidence>
<comment type="catalytic activity">
    <reaction evidence="1 8">
        <text>a myo-inositol phosphate + H2O = myo-inositol + phosphate</text>
        <dbReference type="Rhea" id="RHEA:24056"/>
        <dbReference type="ChEBI" id="CHEBI:15377"/>
        <dbReference type="ChEBI" id="CHEBI:17268"/>
        <dbReference type="ChEBI" id="CHEBI:43474"/>
        <dbReference type="ChEBI" id="CHEBI:84139"/>
        <dbReference type="EC" id="3.1.3.25"/>
    </reaction>
</comment>
<accession>A0A1J5IXB0</accession>
<dbReference type="InterPro" id="IPR033942">
    <property type="entry name" value="IMPase"/>
</dbReference>
<gene>
    <name evidence="9" type="ORF">AUK40_02555</name>
</gene>
<dbReference type="GO" id="GO:0006020">
    <property type="term" value="P:inositol metabolic process"/>
    <property type="evidence" value="ECO:0007669"/>
    <property type="project" value="TreeGrafter"/>
</dbReference>
<evidence type="ECO:0000256" key="1">
    <source>
        <dbReference type="ARBA" id="ARBA00001033"/>
    </source>
</evidence>
<dbReference type="FunFam" id="3.30.540.10:FF:000003">
    <property type="entry name" value="Inositol-1-monophosphatase"/>
    <property type="match status" value="1"/>
</dbReference>
<proteinExistence type="inferred from homology"/>
<dbReference type="EMBL" id="MNZT01000047">
    <property type="protein sequence ID" value="OIP97799.1"/>
    <property type="molecule type" value="Genomic_DNA"/>
</dbReference>
<keyword evidence="4 7" id="KW-0479">Metal-binding</keyword>
<dbReference type="InterPro" id="IPR020583">
    <property type="entry name" value="Inositol_monoP_metal-BS"/>
</dbReference>
<protein>
    <recommendedName>
        <fullName evidence="8">Inositol-1-monophosphatase</fullName>
        <ecNumber evidence="8">3.1.3.25</ecNumber>
    </recommendedName>
</protein>
<dbReference type="SUPFAM" id="SSF56655">
    <property type="entry name" value="Carbohydrate phosphatase"/>
    <property type="match status" value="1"/>
</dbReference>